<keyword evidence="5 8" id="KW-0326">Glycosidase</keyword>
<dbReference type="PANTHER" id="PTHR43772">
    <property type="entry name" value="ENDO-1,4-BETA-XYLANASE"/>
    <property type="match status" value="1"/>
</dbReference>
<comment type="similarity">
    <text evidence="8">Belongs to the glycosyl hydrolase 10 (cellulase F) family.</text>
</comment>
<gene>
    <name evidence="10" type="primary">xynA_2</name>
    <name evidence="10" type="ORF">NCTC11429_05239</name>
</gene>
<dbReference type="STRING" id="1123265.GCA_000686625_00577"/>
<comment type="similarity">
    <text evidence="1">Belongs to the glycosyl hydrolase 43 family.</text>
</comment>
<dbReference type="PANTHER" id="PTHR43772:SF2">
    <property type="entry name" value="PUTATIVE (AFU_ORTHOLOGUE AFUA_2G04480)-RELATED"/>
    <property type="match status" value="1"/>
</dbReference>
<evidence type="ECO:0000256" key="6">
    <source>
        <dbReference type="ARBA" id="ARBA00023326"/>
    </source>
</evidence>
<proteinExistence type="inferred from homology"/>
<evidence type="ECO:0000256" key="8">
    <source>
        <dbReference type="RuleBase" id="RU361174"/>
    </source>
</evidence>
<feature type="domain" description="GH10" evidence="9">
    <location>
        <begin position="32"/>
        <end position="379"/>
    </location>
</feature>
<keyword evidence="2 10" id="KW-0858">Xylan degradation</keyword>
<dbReference type="SUPFAM" id="SSF75005">
    <property type="entry name" value="Arabinanase/levansucrase/invertase"/>
    <property type="match status" value="1"/>
</dbReference>
<dbReference type="AlphaFoldDB" id="A0A4U9W8B3"/>
<reference evidence="10 11" key="1">
    <citation type="submission" date="2019-05" db="EMBL/GenBank/DDBJ databases">
        <authorList>
            <consortium name="Pathogen Informatics"/>
        </authorList>
    </citation>
    <scope>NUCLEOTIDE SEQUENCE [LARGE SCALE GENOMIC DNA]</scope>
    <source>
        <strain evidence="10 11">NCTC11429</strain>
    </source>
</reference>
<evidence type="ECO:0000256" key="4">
    <source>
        <dbReference type="ARBA" id="ARBA00023277"/>
    </source>
</evidence>
<dbReference type="SUPFAM" id="SSF51445">
    <property type="entry name" value="(Trans)glycosidases"/>
    <property type="match status" value="1"/>
</dbReference>
<dbReference type="InterPro" id="IPR006710">
    <property type="entry name" value="Glyco_hydro_43"/>
</dbReference>
<comment type="catalytic activity">
    <reaction evidence="8">
        <text>Endohydrolysis of (1-&gt;4)-beta-D-xylosidic linkages in xylans.</text>
        <dbReference type="EC" id="3.2.1.8"/>
    </reaction>
</comment>
<dbReference type="InterPro" id="IPR017853">
    <property type="entry name" value="GH"/>
</dbReference>
<organism evidence="10 11">
    <name type="scientific">Sphingobacterium thalpophilum</name>
    <dbReference type="NCBI Taxonomy" id="259"/>
    <lineage>
        <taxon>Bacteria</taxon>
        <taxon>Pseudomonadati</taxon>
        <taxon>Bacteroidota</taxon>
        <taxon>Sphingobacteriia</taxon>
        <taxon>Sphingobacteriales</taxon>
        <taxon>Sphingobacteriaceae</taxon>
        <taxon>Sphingobacterium</taxon>
    </lineage>
</organism>
<dbReference type="InterPro" id="IPR023296">
    <property type="entry name" value="Glyco_hydro_beta-prop_sf"/>
</dbReference>
<sequence>MIMNIVKTIGVALMALWGIPPVPAVRQQAKPTADSVRLKDAFEHKFFIGTALNLEQIWERNSKAVAVVKRQFNSIVAENCMKSMFLQPREGEFFFRDADRFVAFGEKYKMQMIGHTLIWHSQAPQWFFVDKNGKEVSRATLIDRMRKHIQTVVSRYRGRIFGWDVVNEAILDNGDWRKSKFYDIIGPEFIELAFKFAHEADPEAELYYNDYSTAIPAKRKAIMALVQRVKATGVPVHAVGMQEHNGLYSPALEEVEKTILGFASLGVQVMVTEMDISVLPHVRPEMGAEVGERHAYSKKMNPYDKGLPASKMAELGRRYTDFFKLYLKHQDKISRVTLWGVADGDSWKNDWPIVGRKDYPLLFDRDYQPKSFVRDIIRVAQQAQKMEKVGKSRYLYPDDYMADPSAHVFEHKIYIYPSHDRESGILENDSGDHFDMQDYHVFSMEDIGGKVVNHGKVLEIKDIPWAGRQLWDSDVTEKDGKYYMYFSLKDKNDIFKIGVAVGERPYGPFVPQANPIKGSYSIDPCAFRDEDGSYYLYFGGIWGGQLQFYRNNKITVPIELPPAEAPALMPKVAKIAGNMLEFSEQPRDLVILDKSGKPLKQGDTEKRFFEASWMHKYKGKYYFSYSTGDSHLICYAIGDNPYGPFTYEGILLSPVVGWTTHHSIMPFKGKWYLFYHDSAPSGGKTWLRSMKVVELEYDKDGRIKPINGLTS</sequence>
<keyword evidence="4 8" id="KW-0119">Carbohydrate metabolism</keyword>
<dbReference type="SMART" id="SM00633">
    <property type="entry name" value="Glyco_10"/>
    <property type="match status" value="1"/>
</dbReference>
<dbReference type="GO" id="GO:0031176">
    <property type="term" value="F:endo-1,4-beta-xylanase activity"/>
    <property type="evidence" value="ECO:0007669"/>
    <property type="project" value="UniProtKB-EC"/>
</dbReference>
<dbReference type="Proteomes" id="UP000308196">
    <property type="component" value="Chromosome"/>
</dbReference>
<dbReference type="Pfam" id="PF04616">
    <property type="entry name" value="Glyco_hydro_43"/>
    <property type="match status" value="1"/>
</dbReference>
<dbReference type="EC" id="3.2.1.8" evidence="8"/>
<dbReference type="CDD" id="cd18619">
    <property type="entry name" value="GH43_CoXyl43_like"/>
    <property type="match status" value="1"/>
</dbReference>
<dbReference type="Gene3D" id="3.20.20.80">
    <property type="entry name" value="Glycosidases"/>
    <property type="match status" value="1"/>
</dbReference>
<dbReference type="Gene3D" id="2.115.10.20">
    <property type="entry name" value="Glycosyl hydrolase domain, family 43"/>
    <property type="match status" value="1"/>
</dbReference>
<dbReference type="InterPro" id="IPR001000">
    <property type="entry name" value="GH10_dom"/>
</dbReference>
<dbReference type="InterPro" id="IPR052176">
    <property type="entry name" value="Glycosyl_Hydrlase_43_Enz"/>
</dbReference>
<keyword evidence="3 8" id="KW-0378">Hydrolase</keyword>
<feature type="site" description="Important for catalytic activity, responsible for pKa modulation of the active site Glu and correct orientation of both the proton donor and substrate" evidence="7">
    <location>
        <position position="523"/>
    </location>
</feature>
<dbReference type="EMBL" id="LR590484">
    <property type="protein sequence ID" value="VTR55127.1"/>
    <property type="molecule type" value="Genomic_DNA"/>
</dbReference>
<evidence type="ECO:0000313" key="10">
    <source>
        <dbReference type="EMBL" id="VTR55127.1"/>
    </source>
</evidence>
<evidence type="ECO:0000256" key="1">
    <source>
        <dbReference type="ARBA" id="ARBA00009865"/>
    </source>
</evidence>
<dbReference type="GO" id="GO:0045493">
    <property type="term" value="P:xylan catabolic process"/>
    <property type="evidence" value="ECO:0007669"/>
    <property type="project" value="UniProtKB-KW"/>
</dbReference>
<evidence type="ECO:0000259" key="9">
    <source>
        <dbReference type="PROSITE" id="PS51760"/>
    </source>
</evidence>
<evidence type="ECO:0000256" key="7">
    <source>
        <dbReference type="PIRSR" id="PIRSR606710-2"/>
    </source>
</evidence>
<dbReference type="PROSITE" id="PS51760">
    <property type="entry name" value="GH10_2"/>
    <property type="match status" value="1"/>
</dbReference>
<dbReference type="KEGG" id="stha:NCTC11429_05239"/>
<evidence type="ECO:0000256" key="2">
    <source>
        <dbReference type="ARBA" id="ARBA00022651"/>
    </source>
</evidence>
<keyword evidence="6 8" id="KW-0624">Polysaccharide degradation</keyword>
<protein>
    <recommendedName>
        <fullName evidence="8">Beta-xylanase</fullName>
        <ecNumber evidence="8">3.2.1.8</ecNumber>
    </recommendedName>
</protein>
<name>A0A4U9W8B3_9SPHI</name>
<dbReference type="Pfam" id="PF00331">
    <property type="entry name" value="Glyco_hydro_10"/>
    <property type="match status" value="1"/>
</dbReference>
<evidence type="ECO:0000256" key="5">
    <source>
        <dbReference type="ARBA" id="ARBA00023295"/>
    </source>
</evidence>
<evidence type="ECO:0000313" key="11">
    <source>
        <dbReference type="Proteomes" id="UP000308196"/>
    </source>
</evidence>
<evidence type="ECO:0000256" key="3">
    <source>
        <dbReference type="ARBA" id="ARBA00022801"/>
    </source>
</evidence>
<dbReference type="PRINTS" id="PR00134">
    <property type="entry name" value="GLHYDRLASE10"/>
</dbReference>
<accession>A0A4U9W8B3</accession>